<feature type="region of interest" description="Disordered" evidence="1">
    <location>
        <begin position="1"/>
        <end position="24"/>
    </location>
</feature>
<proteinExistence type="predicted"/>
<feature type="non-terminal residue" evidence="2">
    <location>
        <position position="309"/>
    </location>
</feature>
<protein>
    <recommendedName>
        <fullName evidence="3">Fibronectin type-III domain-containing protein</fullName>
    </recommendedName>
</protein>
<reference evidence="2" key="1">
    <citation type="journal article" date="2014" name="Front. Microbiol.">
        <title>High frequency of phylogenetically diverse reductive dehalogenase-homologous genes in deep subseafloor sedimentary metagenomes.</title>
        <authorList>
            <person name="Kawai M."/>
            <person name="Futagami T."/>
            <person name="Toyoda A."/>
            <person name="Takaki Y."/>
            <person name="Nishi S."/>
            <person name="Hori S."/>
            <person name="Arai W."/>
            <person name="Tsubouchi T."/>
            <person name="Morono Y."/>
            <person name="Uchiyama I."/>
            <person name="Ito T."/>
            <person name="Fujiyama A."/>
            <person name="Inagaki F."/>
            <person name="Takami H."/>
        </authorList>
    </citation>
    <scope>NUCLEOTIDE SEQUENCE</scope>
    <source>
        <strain evidence="2">Expedition CK06-06</strain>
    </source>
</reference>
<name>X1BH53_9ZZZZ</name>
<dbReference type="SUPFAM" id="SSF49265">
    <property type="entry name" value="Fibronectin type III"/>
    <property type="match status" value="1"/>
</dbReference>
<dbReference type="AlphaFoldDB" id="X1BH53"/>
<dbReference type="InterPro" id="IPR036116">
    <property type="entry name" value="FN3_sf"/>
</dbReference>
<accession>X1BH53</accession>
<feature type="compositionally biased region" description="Polar residues" evidence="1">
    <location>
        <begin position="1"/>
        <end position="20"/>
    </location>
</feature>
<dbReference type="InterPro" id="IPR013783">
    <property type="entry name" value="Ig-like_fold"/>
</dbReference>
<comment type="caution">
    <text evidence="2">The sequence shown here is derived from an EMBL/GenBank/DDBJ whole genome shotgun (WGS) entry which is preliminary data.</text>
</comment>
<gene>
    <name evidence="2" type="ORF">S01H4_23783</name>
</gene>
<evidence type="ECO:0000256" key="1">
    <source>
        <dbReference type="SAM" id="MobiDB-lite"/>
    </source>
</evidence>
<evidence type="ECO:0008006" key="3">
    <source>
        <dbReference type="Google" id="ProtNLM"/>
    </source>
</evidence>
<dbReference type="Gene3D" id="2.60.40.10">
    <property type="entry name" value="Immunoglobulins"/>
    <property type="match status" value="1"/>
</dbReference>
<evidence type="ECO:0000313" key="2">
    <source>
        <dbReference type="EMBL" id="GAG80502.1"/>
    </source>
</evidence>
<sequence>LSGVSSSVSMNIVSEPSQTYPGEDNHYRGIAAAGDTALYALDQDEYDSPHDGGVVRSLNPLAEDAADVVFERLNDGLVLEGGPPDGTELGAQPGYLWLTCDTSDDGCAENVLWSLELRPDDENIWVWEDTLAAPIVLDMPVDEQKLTTTDQVTLSWDTLCGADCYEVALWSYCAECPDDKLTIDLCLESPCEPVDTVACGPETPECVDNGLYCCPCTKDDCIVIKGLDSGTKYYWQVRVCQGQPYLSKWSEERTFKTALPTVDELCSPICGGQDIILTTNFSWDAVAGATGYDIELATTETFTAGVVTG</sequence>
<dbReference type="EMBL" id="BART01011081">
    <property type="protein sequence ID" value="GAG80502.1"/>
    <property type="molecule type" value="Genomic_DNA"/>
</dbReference>
<organism evidence="2">
    <name type="scientific">marine sediment metagenome</name>
    <dbReference type="NCBI Taxonomy" id="412755"/>
    <lineage>
        <taxon>unclassified sequences</taxon>
        <taxon>metagenomes</taxon>
        <taxon>ecological metagenomes</taxon>
    </lineage>
</organism>
<feature type="non-terminal residue" evidence="2">
    <location>
        <position position="1"/>
    </location>
</feature>